<dbReference type="EMBL" id="JABDYC010000002">
    <property type="protein sequence ID" value="MBX5022670.1"/>
    <property type="molecule type" value="Genomic_DNA"/>
</dbReference>
<feature type="transmembrane region" description="Helical" evidence="1">
    <location>
        <begin position="41"/>
        <end position="62"/>
    </location>
</feature>
<dbReference type="AlphaFoldDB" id="A0A9Q3QX63"/>
<dbReference type="RefSeq" id="WP_207241113.1">
    <property type="nucleotide sequence ID" value="NZ_CP071454.1"/>
</dbReference>
<gene>
    <name evidence="4" type="ORF">HJB60_08035</name>
    <name evidence="3" type="ORF">HJB63_08790</name>
</gene>
<accession>A0A9Q3QX63</accession>
<feature type="domain" description="SPW repeat-containing integral membrane" evidence="2">
    <location>
        <begin position="14"/>
        <end position="107"/>
    </location>
</feature>
<evidence type="ECO:0000259" key="2">
    <source>
        <dbReference type="Pfam" id="PF03779"/>
    </source>
</evidence>
<feature type="transmembrane region" description="Helical" evidence="1">
    <location>
        <begin position="67"/>
        <end position="87"/>
    </location>
</feature>
<protein>
    <submittedName>
        <fullName evidence="3">SPW repeat protein</fullName>
    </submittedName>
</protein>
<evidence type="ECO:0000313" key="5">
    <source>
        <dbReference type="Proteomes" id="UP000749740"/>
    </source>
</evidence>
<keyword evidence="1" id="KW-0812">Transmembrane</keyword>
<keyword evidence="1" id="KW-1133">Transmembrane helix</keyword>
<feature type="transmembrane region" description="Helical" evidence="1">
    <location>
        <begin position="93"/>
        <end position="112"/>
    </location>
</feature>
<dbReference type="Proteomes" id="UP000749740">
    <property type="component" value="Unassembled WGS sequence"/>
</dbReference>
<keyword evidence="1" id="KW-0472">Membrane</keyword>
<sequence length="121" mass="12772">MLKSLNSSNRTTFDIVNIVAGLALLISPWLLGFAAESGAAWNAWIVGAAIALIAAAALYAFYEVEEWVNLVLGVWAVVAPWVLGFAAVTAAMWVHLIVGVVVAVVAAGSIWFSHNHPLSTV</sequence>
<dbReference type="Proteomes" id="UP000770629">
    <property type="component" value="Unassembled WGS sequence"/>
</dbReference>
<dbReference type="Pfam" id="PF03779">
    <property type="entry name" value="SPW"/>
    <property type="match status" value="1"/>
</dbReference>
<evidence type="ECO:0000313" key="4">
    <source>
        <dbReference type="EMBL" id="MBX5089118.1"/>
    </source>
</evidence>
<evidence type="ECO:0000313" key="6">
    <source>
        <dbReference type="Proteomes" id="UP000770629"/>
    </source>
</evidence>
<name>A0A9Q3QX63_9HYPH</name>
<reference evidence="3 6" key="1">
    <citation type="submission" date="2020-04" db="EMBL/GenBank/DDBJ databases">
        <title>Global-level population genomics: horizontal gene transfer, symbiosis and evolution in Rhizobia.</title>
        <authorList>
            <person name="Gai Y."/>
        </authorList>
    </citation>
    <scope>NUCLEOTIDE SEQUENCE</scope>
    <source>
        <strain evidence="4 6">BLR33</strain>
        <strain evidence="3">BLR57</strain>
    </source>
</reference>
<dbReference type="EMBL" id="JABDYF010000002">
    <property type="protein sequence ID" value="MBX5089118.1"/>
    <property type="molecule type" value="Genomic_DNA"/>
</dbReference>
<comment type="caution">
    <text evidence="3">The sequence shown here is derived from an EMBL/GenBank/DDBJ whole genome shotgun (WGS) entry which is preliminary data.</text>
</comment>
<evidence type="ECO:0000313" key="3">
    <source>
        <dbReference type="EMBL" id="MBX5022670.1"/>
    </source>
</evidence>
<evidence type="ECO:0000256" key="1">
    <source>
        <dbReference type="SAM" id="Phobius"/>
    </source>
</evidence>
<dbReference type="InterPro" id="IPR005530">
    <property type="entry name" value="SPW"/>
</dbReference>
<proteinExistence type="predicted"/>
<dbReference type="GeneID" id="66140976"/>
<keyword evidence="6" id="KW-1185">Reference proteome</keyword>
<organism evidence="3 5">
    <name type="scientific">Rhizobium lentis</name>
    <dbReference type="NCBI Taxonomy" id="1138194"/>
    <lineage>
        <taxon>Bacteria</taxon>
        <taxon>Pseudomonadati</taxon>
        <taxon>Pseudomonadota</taxon>
        <taxon>Alphaproteobacteria</taxon>
        <taxon>Hyphomicrobiales</taxon>
        <taxon>Rhizobiaceae</taxon>
        <taxon>Rhizobium/Agrobacterium group</taxon>
        <taxon>Rhizobium</taxon>
    </lineage>
</organism>
<feature type="transmembrane region" description="Helical" evidence="1">
    <location>
        <begin position="12"/>
        <end position="35"/>
    </location>
</feature>